<evidence type="ECO:0000256" key="5">
    <source>
        <dbReference type="ARBA" id="ARBA00022970"/>
    </source>
</evidence>
<comment type="subcellular location">
    <subcellularLocation>
        <location evidence="1">Endomembrane system</location>
        <topology evidence="1">Multi-pass membrane protein</topology>
    </subcellularLocation>
    <subcellularLocation>
        <location evidence="8">Vacuole membrane</location>
        <topology evidence="8">Multi-pass membrane protein</topology>
    </subcellularLocation>
</comment>
<accession>A0A8H3TV62</accession>
<evidence type="ECO:0000256" key="4">
    <source>
        <dbReference type="ARBA" id="ARBA00022692"/>
    </source>
</evidence>
<evidence type="ECO:0000313" key="11">
    <source>
        <dbReference type="Proteomes" id="UP000620104"/>
    </source>
</evidence>
<feature type="region of interest" description="Disordered" evidence="9">
    <location>
        <begin position="1"/>
        <end position="40"/>
    </location>
</feature>
<reference evidence="10" key="1">
    <citation type="submission" date="2020-07" db="EMBL/GenBank/DDBJ databases">
        <title>Draft Genome Sequence of a Deep-Sea Yeast, Naganishia (Cryptococcus) liquefaciens strain N6.</title>
        <authorList>
            <person name="Han Y.W."/>
            <person name="Kajitani R."/>
            <person name="Morimoto H."/>
            <person name="Parhat M."/>
            <person name="Tsubouchi H."/>
            <person name="Bakenova O."/>
            <person name="Ogata M."/>
            <person name="Argunhan B."/>
            <person name="Aoki R."/>
            <person name="Kajiwara S."/>
            <person name="Itoh T."/>
            <person name="Iwasaki H."/>
        </authorList>
    </citation>
    <scope>NUCLEOTIDE SEQUENCE</scope>
    <source>
        <strain evidence="10">N6</strain>
    </source>
</reference>
<protein>
    <recommendedName>
        <fullName evidence="8">Protein BTN</fullName>
    </recommendedName>
</protein>
<feature type="transmembrane region" description="Helical" evidence="8">
    <location>
        <begin position="205"/>
        <end position="227"/>
    </location>
</feature>
<dbReference type="PRINTS" id="PR01315">
    <property type="entry name" value="BATTENIN"/>
</dbReference>
<dbReference type="GO" id="GO:0006865">
    <property type="term" value="P:amino acid transport"/>
    <property type="evidence" value="ECO:0007669"/>
    <property type="project" value="UniProtKB-KW"/>
</dbReference>
<dbReference type="GO" id="GO:0005774">
    <property type="term" value="C:vacuolar membrane"/>
    <property type="evidence" value="ECO:0007669"/>
    <property type="project" value="UniProtKB-SubCell"/>
</dbReference>
<feature type="compositionally biased region" description="Basic and acidic residues" evidence="9">
    <location>
        <begin position="10"/>
        <end position="25"/>
    </location>
</feature>
<comment type="similarity">
    <text evidence="2 8">Belongs to the battenin family.</text>
</comment>
<feature type="transmembrane region" description="Helical" evidence="8">
    <location>
        <begin position="83"/>
        <end position="105"/>
    </location>
</feature>
<organism evidence="10 11">
    <name type="scientific">Naganishia liquefaciens</name>
    <dbReference type="NCBI Taxonomy" id="104408"/>
    <lineage>
        <taxon>Eukaryota</taxon>
        <taxon>Fungi</taxon>
        <taxon>Dikarya</taxon>
        <taxon>Basidiomycota</taxon>
        <taxon>Agaricomycotina</taxon>
        <taxon>Tremellomycetes</taxon>
        <taxon>Filobasidiales</taxon>
        <taxon>Filobasidiaceae</taxon>
        <taxon>Naganishia</taxon>
    </lineage>
</organism>
<gene>
    <name evidence="10" type="ORF">NliqN6_3136</name>
</gene>
<feature type="transmembrane region" description="Helical" evidence="8">
    <location>
        <begin position="233"/>
        <end position="254"/>
    </location>
</feature>
<feature type="transmembrane region" description="Helical" evidence="8">
    <location>
        <begin position="400"/>
        <end position="423"/>
    </location>
</feature>
<keyword evidence="7 8" id="KW-0472">Membrane</keyword>
<dbReference type="SUPFAM" id="SSF103473">
    <property type="entry name" value="MFS general substrate transporter"/>
    <property type="match status" value="1"/>
</dbReference>
<evidence type="ECO:0000256" key="2">
    <source>
        <dbReference type="ARBA" id="ARBA00007467"/>
    </source>
</evidence>
<dbReference type="GO" id="GO:0012505">
    <property type="term" value="C:endomembrane system"/>
    <property type="evidence" value="ECO:0007669"/>
    <property type="project" value="UniProtKB-SubCell"/>
</dbReference>
<dbReference type="PANTHER" id="PTHR10981">
    <property type="entry name" value="BATTENIN"/>
    <property type="match status" value="1"/>
</dbReference>
<evidence type="ECO:0000256" key="3">
    <source>
        <dbReference type="ARBA" id="ARBA00022448"/>
    </source>
</evidence>
<evidence type="ECO:0000313" key="10">
    <source>
        <dbReference type="EMBL" id="GHJ86734.1"/>
    </source>
</evidence>
<dbReference type="Proteomes" id="UP000620104">
    <property type="component" value="Unassembled WGS sequence"/>
</dbReference>
<evidence type="ECO:0000256" key="9">
    <source>
        <dbReference type="SAM" id="MobiDB-lite"/>
    </source>
</evidence>
<name>A0A8H3TV62_9TREE</name>
<keyword evidence="4 8" id="KW-0812">Transmembrane</keyword>
<keyword evidence="11" id="KW-1185">Reference proteome</keyword>
<sequence length="585" mass="63617">MAAHSATRPQHRDRDDTYHLADMRGTHRRGSSSSSSGDIDVARPGLRIAGQEYADDDVDAFIAENERFQHGDGDRPRHPRARLIASFFLFGVLNNILYVIILSAALDLVPPSTPKGLVAFFNIFPSLTTKLLWPYLVPGNPRYKRRILVCTAASWSGMVLIATVNSTALRLLGIGMASFSSGFGEMTFLQLSTTLPAAARLSRDALSAWSSGTGGAGIGGAALWWILRALGVRRGLGLASFLPFAFPAVFWLLLPRFPAGDDAAAADDARSGHPIFAVDVGEDEVSLHSDQDGHGARKVFISHAPRAQVVLTAQEKLTLVKPMLLRYMLPLFLVFAFEYIINAGVAPTLAFPPPRTGIWKHVFNTIRDYYPFWSLTYQTFVFLSRSSLSLGMRPIPRRLLFLPAALQGIILTLLALQASHYIFSSPNARPHRASAGEPLAWWSRVLGWLIGSGGGSNDGAMNMSSRTHVTDRAISVVFLLICLEGLMGGLGYCHTFYHIGHEGEDEDDVVQEYSRIAQAGDDHETAETLASDVLARRKTVKEFRMGAAGAADSLGIVLATLIAMPVEISLCKAQVKAGSTICKEL</sequence>
<dbReference type="AlphaFoldDB" id="A0A8H3TV62"/>
<keyword evidence="5" id="KW-0029">Amino-acid transport</keyword>
<evidence type="ECO:0000256" key="8">
    <source>
        <dbReference type="RuleBase" id="RU361113"/>
    </source>
</evidence>
<dbReference type="PANTHER" id="PTHR10981:SF0">
    <property type="entry name" value="BATTENIN"/>
    <property type="match status" value="1"/>
</dbReference>
<keyword evidence="6 8" id="KW-1133">Transmembrane helix</keyword>
<comment type="caution">
    <text evidence="10">The sequence shown here is derived from an EMBL/GenBank/DDBJ whole genome shotgun (WGS) entry which is preliminary data.</text>
</comment>
<proteinExistence type="inferred from homology"/>
<dbReference type="OrthoDB" id="5965864at2759"/>
<evidence type="ECO:0000256" key="7">
    <source>
        <dbReference type="ARBA" id="ARBA00023136"/>
    </source>
</evidence>
<dbReference type="GO" id="GO:0051453">
    <property type="term" value="P:regulation of intracellular pH"/>
    <property type="evidence" value="ECO:0007669"/>
    <property type="project" value="TreeGrafter"/>
</dbReference>
<feature type="transmembrane region" description="Helical" evidence="8">
    <location>
        <begin position="117"/>
        <end position="135"/>
    </location>
</feature>
<feature type="transmembrane region" description="Helical" evidence="8">
    <location>
        <begin position="473"/>
        <end position="493"/>
    </location>
</feature>
<feature type="transmembrane region" description="Helical" evidence="8">
    <location>
        <begin position="546"/>
        <end position="566"/>
    </location>
</feature>
<feature type="transmembrane region" description="Helical" evidence="8">
    <location>
        <begin position="147"/>
        <end position="165"/>
    </location>
</feature>
<dbReference type="InterPro" id="IPR036259">
    <property type="entry name" value="MFS_trans_sf"/>
</dbReference>
<evidence type="ECO:0000256" key="1">
    <source>
        <dbReference type="ARBA" id="ARBA00004127"/>
    </source>
</evidence>
<dbReference type="EMBL" id="BLZA01000019">
    <property type="protein sequence ID" value="GHJ86734.1"/>
    <property type="molecule type" value="Genomic_DNA"/>
</dbReference>
<keyword evidence="3" id="KW-0813">Transport</keyword>
<dbReference type="InterPro" id="IPR003492">
    <property type="entry name" value="Battenin_disease_Cln3"/>
</dbReference>
<keyword evidence="8" id="KW-0926">Vacuole</keyword>
<feature type="transmembrane region" description="Helical" evidence="8">
    <location>
        <begin position="327"/>
        <end position="350"/>
    </location>
</feature>
<evidence type="ECO:0000256" key="6">
    <source>
        <dbReference type="ARBA" id="ARBA00022989"/>
    </source>
</evidence>
<dbReference type="Pfam" id="PF02487">
    <property type="entry name" value="CLN3"/>
    <property type="match status" value="2"/>
</dbReference>